<sequence length="67" mass="7614">MSKSLKKKITNKWSVTTDSIYSIRVVDTNLTSNERRSNEIAGSESKKDEVSDDESEKVTLSMTRVKM</sequence>
<name>A0A2P5DQ45_PARAD</name>
<organism evidence="2 3">
    <name type="scientific">Parasponia andersonii</name>
    <name type="common">Sponia andersonii</name>
    <dbReference type="NCBI Taxonomy" id="3476"/>
    <lineage>
        <taxon>Eukaryota</taxon>
        <taxon>Viridiplantae</taxon>
        <taxon>Streptophyta</taxon>
        <taxon>Embryophyta</taxon>
        <taxon>Tracheophyta</taxon>
        <taxon>Spermatophyta</taxon>
        <taxon>Magnoliopsida</taxon>
        <taxon>eudicotyledons</taxon>
        <taxon>Gunneridae</taxon>
        <taxon>Pentapetalae</taxon>
        <taxon>rosids</taxon>
        <taxon>fabids</taxon>
        <taxon>Rosales</taxon>
        <taxon>Cannabaceae</taxon>
        <taxon>Parasponia</taxon>
    </lineage>
</organism>
<comment type="caution">
    <text evidence="2">The sequence shown here is derived from an EMBL/GenBank/DDBJ whole genome shotgun (WGS) entry which is preliminary data.</text>
</comment>
<feature type="compositionally biased region" description="Polar residues" evidence="1">
    <location>
        <begin position="58"/>
        <end position="67"/>
    </location>
</feature>
<evidence type="ECO:0000256" key="1">
    <source>
        <dbReference type="SAM" id="MobiDB-lite"/>
    </source>
</evidence>
<proteinExistence type="predicted"/>
<reference evidence="3" key="1">
    <citation type="submission" date="2016-06" db="EMBL/GenBank/DDBJ databases">
        <title>Parallel loss of symbiosis genes in relatives of nitrogen-fixing non-legume Parasponia.</title>
        <authorList>
            <person name="Van Velzen R."/>
            <person name="Holmer R."/>
            <person name="Bu F."/>
            <person name="Rutten L."/>
            <person name="Van Zeijl A."/>
            <person name="Liu W."/>
            <person name="Santuari L."/>
            <person name="Cao Q."/>
            <person name="Sharma T."/>
            <person name="Shen D."/>
            <person name="Roswanjaya Y."/>
            <person name="Wardhani T."/>
            <person name="Kalhor M.S."/>
            <person name="Jansen J."/>
            <person name="Van den Hoogen J."/>
            <person name="Gungor B."/>
            <person name="Hartog M."/>
            <person name="Hontelez J."/>
            <person name="Verver J."/>
            <person name="Yang W.-C."/>
            <person name="Schijlen E."/>
            <person name="Repin R."/>
            <person name="Schilthuizen M."/>
            <person name="Schranz E."/>
            <person name="Heidstra R."/>
            <person name="Miyata K."/>
            <person name="Fedorova E."/>
            <person name="Kohlen W."/>
            <person name="Bisseling T."/>
            <person name="Smit S."/>
            <person name="Geurts R."/>
        </authorList>
    </citation>
    <scope>NUCLEOTIDE SEQUENCE [LARGE SCALE GENOMIC DNA]</scope>
    <source>
        <strain evidence="3">cv. WU1-14</strain>
    </source>
</reference>
<dbReference type="Proteomes" id="UP000237105">
    <property type="component" value="Unassembled WGS sequence"/>
</dbReference>
<feature type="compositionally biased region" description="Basic and acidic residues" evidence="1">
    <location>
        <begin position="33"/>
        <end position="49"/>
    </location>
</feature>
<evidence type="ECO:0000313" key="3">
    <source>
        <dbReference type="Proteomes" id="UP000237105"/>
    </source>
</evidence>
<accession>A0A2P5DQ45</accession>
<protein>
    <submittedName>
        <fullName evidence="2">Uncharacterized protein</fullName>
    </submittedName>
</protein>
<dbReference type="OrthoDB" id="10459391at2759"/>
<evidence type="ECO:0000313" key="2">
    <source>
        <dbReference type="EMBL" id="PON75396.1"/>
    </source>
</evidence>
<dbReference type="AlphaFoldDB" id="A0A2P5DQ45"/>
<dbReference type="EMBL" id="JXTB01000024">
    <property type="protein sequence ID" value="PON75396.1"/>
    <property type="molecule type" value="Genomic_DNA"/>
</dbReference>
<keyword evidence="3" id="KW-1185">Reference proteome</keyword>
<feature type="region of interest" description="Disordered" evidence="1">
    <location>
        <begin position="33"/>
        <end position="67"/>
    </location>
</feature>
<gene>
    <name evidence="2" type="ORF">PanWU01x14_043630</name>
</gene>